<dbReference type="RefSeq" id="XP_048135162.1">
    <property type="nucleotide sequence ID" value="XM_048279205.1"/>
</dbReference>
<dbReference type="Gene3D" id="1.10.8.430">
    <property type="entry name" value="Helical domain of apoptotic protease-activating factors"/>
    <property type="match status" value="1"/>
</dbReference>
<gene>
    <name evidence="13 14 15" type="primary">LOC115725849</name>
</gene>
<feature type="domain" description="Disease resistance R13L4/SHOC-2-like LRR" evidence="11">
    <location>
        <begin position="549"/>
        <end position="695"/>
    </location>
</feature>
<evidence type="ECO:0000256" key="3">
    <source>
        <dbReference type="ARBA" id="ARBA00022737"/>
    </source>
</evidence>
<evidence type="ECO:0000313" key="13">
    <source>
        <dbReference type="RefSeq" id="XP_030511350.1"/>
    </source>
</evidence>
<keyword evidence="12" id="KW-1185">Reference proteome</keyword>
<reference evidence="14 15" key="1">
    <citation type="submission" date="2025-05" db="UniProtKB">
        <authorList>
            <consortium name="RefSeq"/>
        </authorList>
    </citation>
    <scope>IDENTIFICATION</scope>
    <source>
        <tissue evidence="14 15">Leaf</tissue>
    </source>
</reference>
<comment type="similarity">
    <text evidence="1">Belongs to the disease resistance NB-LRR family.</text>
</comment>
<dbReference type="PRINTS" id="PR00364">
    <property type="entry name" value="DISEASERSIST"/>
</dbReference>
<evidence type="ECO:0000259" key="8">
    <source>
        <dbReference type="Pfam" id="PF00931"/>
    </source>
</evidence>
<dbReference type="InterPro" id="IPR057135">
    <property type="entry name" value="At4g27190-like_LRR"/>
</dbReference>
<keyword evidence="5" id="KW-0611">Plant defense</keyword>
<dbReference type="GeneID" id="115725849"/>
<dbReference type="KEGG" id="rarg:115725849"/>
<evidence type="ECO:0000259" key="9">
    <source>
        <dbReference type="Pfam" id="PF23247"/>
    </source>
</evidence>
<keyword evidence="6" id="KW-0067">ATP-binding</keyword>
<evidence type="ECO:0000256" key="5">
    <source>
        <dbReference type="ARBA" id="ARBA00022821"/>
    </source>
</evidence>
<dbReference type="InterPro" id="IPR027417">
    <property type="entry name" value="P-loop_NTPase"/>
</dbReference>
<feature type="domain" description="NB-ARC" evidence="8">
    <location>
        <begin position="162"/>
        <end position="322"/>
    </location>
</feature>
<evidence type="ECO:0000256" key="1">
    <source>
        <dbReference type="ARBA" id="ARBA00008894"/>
    </source>
</evidence>
<dbReference type="GO" id="GO:0006952">
    <property type="term" value="P:defense response"/>
    <property type="evidence" value="ECO:0007669"/>
    <property type="project" value="UniProtKB-KW"/>
</dbReference>
<evidence type="ECO:0000313" key="12">
    <source>
        <dbReference type="Proteomes" id="UP000827889"/>
    </source>
</evidence>
<protein>
    <submittedName>
        <fullName evidence="13 14 15">Disease resistance protein At5g05400</fullName>
    </submittedName>
</protein>
<evidence type="ECO:0000256" key="6">
    <source>
        <dbReference type="ARBA" id="ARBA00022840"/>
    </source>
</evidence>
<keyword evidence="3" id="KW-0677">Repeat</keyword>
<dbReference type="GO" id="GO:0005524">
    <property type="term" value="F:ATP binding"/>
    <property type="evidence" value="ECO:0007669"/>
    <property type="project" value="UniProtKB-KW"/>
</dbReference>
<keyword evidence="4" id="KW-0547">Nucleotide-binding</keyword>
<dbReference type="Proteomes" id="UP000827889">
    <property type="component" value="Chromosome 5"/>
</dbReference>
<feature type="domain" description="Disease resistance protein At4g27190-like leucine-rich repeats" evidence="9">
    <location>
        <begin position="814"/>
        <end position="934"/>
    </location>
</feature>
<dbReference type="Pfam" id="PF00931">
    <property type="entry name" value="NB-ARC"/>
    <property type="match status" value="1"/>
</dbReference>
<organism evidence="12 14">
    <name type="scientific">Rhodamnia argentea</name>
    <dbReference type="NCBI Taxonomy" id="178133"/>
    <lineage>
        <taxon>Eukaryota</taxon>
        <taxon>Viridiplantae</taxon>
        <taxon>Streptophyta</taxon>
        <taxon>Embryophyta</taxon>
        <taxon>Tracheophyta</taxon>
        <taxon>Spermatophyta</taxon>
        <taxon>Magnoliopsida</taxon>
        <taxon>eudicotyledons</taxon>
        <taxon>Gunneridae</taxon>
        <taxon>Pentapetalae</taxon>
        <taxon>rosids</taxon>
        <taxon>malvids</taxon>
        <taxon>Myrtales</taxon>
        <taxon>Myrtaceae</taxon>
        <taxon>Myrtoideae</taxon>
        <taxon>Myrteae</taxon>
        <taxon>Australasian group</taxon>
        <taxon>Rhodamnia</taxon>
    </lineage>
</organism>
<keyword evidence="2" id="KW-0433">Leucine-rich repeat</keyword>
<keyword evidence="7" id="KW-0175">Coiled coil</keyword>
<evidence type="ECO:0000313" key="14">
    <source>
        <dbReference type="RefSeq" id="XP_048135162.1"/>
    </source>
</evidence>
<dbReference type="InterPro" id="IPR032675">
    <property type="entry name" value="LRR_dom_sf"/>
</dbReference>
<feature type="coiled-coil region" evidence="7">
    <location>
        <begin position="38"/>
        <end position="128"/>
    </location>
</feature>
<dbReference type="PANTHER" id="PTHR33463:SF186">
    <property type="entry name" value="NB-ARC DOMAIN-CONTAINING PROTEIN"/>
    <property type="match status" value="1"/>
</dbReference>
<dbReference type="Pfam" id="PF23559">
    <property type="entry name" value="WHD_DRP"/>
    <property type="match status" value="1"/>
</dbReference>
<dbReference type="Gene3D" id="1.10.10.10">
    <property type="entry name" value="Winged helix-like DNA-binding domain superfamily/Winged helix DNA-binding domain"/>
    <property type="match status" value="1"/>
</dbReference>
<dbReference type="OrthoDB" id="1691503at2759"/>
<dbReference type="Gene3D" id="3.40.50.300">
    <property type="entry name" value="P-loop containing nucleotide triphosphate hydrolases"/>
    <property type="match status" value="1"/>
</dbReference>
<dbReference type="RefSeq" id="XP_030511350.1">
    <property type="nucleotide sequence ID" value="XM_030655490.1"/>
</dbReference>
<dbReference type="InterPro" id="IPR042197">
    <property type="entry name" value="Apaf_helical"/>
</dbReference>
<evidence type="ECO:0000256" key="7">
    <source>
        <dbReference type="SAM" id="Coils"/>
    </source>
</evidence>
<dbReference type="Pfam" id="PF23598">
    <property type="entry name" value="LRR_14"/>
    <property type="match status" value="1"/>
</dbReference>
<dbReference type="InterPro" id="IPR058922">
    <property type="entry name" value="WHD_DRP"/>
</dbReference>
<dbReference type="FunFam" id="3.40.50.300:FF:001091">
    <property type="entry name" value="Probable disease resistance protein At1g61300"/>
    <property type="match status" value="1"/>
</dbReference>
<dbReference type="InterPro" id="IPR050905">
    <property type="entry name" value="Plant_NBS-LRR"/>
</dbReference>
<accession>A0A8B8MKL1</accession>
<dbReference type="InterPro" id="IPR055414">
    <property type="entry name" value="LRR_R13L4/SHOC2-like"/>
</dbReference>
<proteinExistence type="inferred from homology"/>
<evidence type="ECO:0000259" key="11">
    <source>
        <dbReference type="Pfam" id="PF23598"/>
    </source>
</evidence>
<sequence>MVEAAASAIAVEAYKDGRSIFGYVTQKIDYADDFNVNFEKMTEQARMLYARRDDVEAELNKNKMKRATKECEGWIYRVKVAEQEVLKLESKYKKEIRHAWRFPRFWPRANLSKHMAKKREELKVLLEEGKLDNGVVVERPPDPVRVIYAPSTENKPSLHWAVEEILGNLRERNVKRIGLWGMVGTGKTTVMQNLNNTEEVKKMFDIVIWVSVSQAWSIEKVQDSIMQRLKLKVEAGVTAIETAQLISNELGGMRYLLLLDEVWDPFDLHEIGIPNNNKDSKVVFASRFRDLCYDMDADELVNMKRLSYGDAYKMFEEKVGRTMKNPSIIPIAQLVVRECAGLPLLIDKVAKVFRKKDNIHLWRDGLRSLQRWPSIKIQGMDEVLEFLKFCYNDLDGEDKKVCFLYGALFPEDCDIFVDYLMECWKAEGFLLSIDEFRDARDRGHNILHDLINVSLLERSATKRHVRMNKVLRNMALKISSGGPDYKLLARTCEGLKEAPKEEEWTSANRISLMDNDLCILPVVSNCTNLSTLLLQRNYNLMMIPDGFFLSMQRLRVLDLHGTAIASLPPSLSCLTDLRALYLNSCTRLTELPSSLEALVHLEVLDIRRTGILSLPIQVGCLMQMKCLRMSLSNFGTGIPMSKVISSISSLEELIIDVDPTTLWSDQVVKTITEEVSTLTRLTSLTFSFPKVECLEIFVKSSPLWKDLRFTFQFSVGICTSVKYHILDYFEYQLCKCLKYANDEGVHPVISEVLTETDVFELIDHKNISSLSDFGTVNMSKLRACSVEGCEDIICIIDGNVAPPPAFEWLERMVIKSAPSLHCIWNGPGPVPVGSLGQMTSLSFYNCPKLKKIFSNGLIEQLSKLQHLSVEECYEIEEIVIETENPRLDSRTLPSLKILVLHDLPKLRSITPDDTLIWPSLERLDIASCPSLLKLPFSGENAISLRSIDAEQSWWSTLVWQDDAIEKRLRSLCNFT</sequence>
<evidence type="ECO:0000259" key="10">
    <source>
        <dbReference type="Pfam" id="PF23559"/>
    </source>
</evidence>
<dbReference type="PANTHER" id="PTHR33463">
    <property type="entry name" value="NB-ARC DOMAIN-CONTAINING PROTEIN-RELATED"/>
    <property type="match status" value="1"/>
</dbReference>
<dbReference type="Gene3D" id="3.80.10.10">
    <property type="entry name" value="Ribonuclease Inhibitor"/>
    <property type="match status" value="2"/>
</dbReference>
<dbReference type="Pfam" id="PF23247">
    <property type="entry name" value="LRR_RPS2"/>
    <property type="match status" value="1"/>
</dbReference>
<evidence type="ECO:0000256" key="2">
    <source>
        <dbReference type="ARBA" id="ARBA00022614"/>
    </source>
</evidence>
<dbReference type="RefSeq" id="XP_048135163.1">
    <property type="nucleotide sequence ID" value="XM_048279206.1"/>
</dbReference>
<dbReference type="GO" id="GO:0043531">
    <property type="term" value="F:ADP binding"/>
    <property type="evidence" value="ECO:0007669"/>
    <property type="project" value="InterPro"/>
</dbReference>
<feature type="domain" description="Disease resistance protein winged helix" evidence="10">
    <location>
        <begin position="408"/>
        <end position="475"/>
    </location>
</feature>
<dbReference type="InterPro" id="IPR036388">
    <property type="entry name" value="WH-like_DNA-bd_sf"/>
</dbReference>
<evidence type="ECO:0000313" key="15">
    <source>
        <dbReference type="RefSeq" id="XP_048135163.1"/>
    </source>
</evidence>
<dbReference type="SUPFAM" id="SSF52540">
    <property type="entry name" value="P-loop containing nucleoside triphosphate hydrolases"/>
    <property type="match status" value="1"/>
</dbReference>
<dbReference type="InterPro" id="IPR002182">
    <property type="entry name" value="NB-ARC"/>
</dbReference>
<name>A0A8B8MKL1_9MYRT</name>
<dbReference type="SUPFAM" id="SSF52058">
    <property type="entry name" value="L domain-like"/>
    <property type="match status" value="1"/>
</dbReference>
<dbReference type="FunFam" id="1.10.10.10:FF:000322">
    <property type="entry name" value="Probable disease resistance protein At1g63360"/>
    <property type="match status" value="1"/>
</dbReference>
<dbReference type="AlphaFoldDB" id="A0A8B8MKL1"/>
<evidence type="ECO:0000256" key="4">
    <source>
        <dbReference type="ARBA" id="ARBA00022741"/>
    </source>
</evidence>